<protein>
    <submittedName>
        <fullName evidence="1">Phytanoyl-CoA dioxygenase</fullName>
    </submittedName>
</protein>
<organism evidence="1 2">
    <name type="scientific">Cohnella faecalis</name>
    <dbReference type="NCBI Taxonomy" id="2315694"/>
    <lineage>
        <taxon>Bacteria</taxon>
        <taxon>Bacillati</taxon>
        <taxon>Bacillota</taxon>
        <taxon>Bacilli</taxon>
        <taxon>Bacillales</taxon>
        <taxon>Paenibacillaceae</taxon>
        <taxon>Cohnella</taxon>
    </lineage>
</organism>
<comment type="caution">
    <text evidence="1">The sequence shown here is derived from an EMBL/GenBank/DDBJ whole genome shotgun (WGS) entry which is preliminary data.</text>
</comment>
<keyword evidence="1" id="KW-0560">Oxidoreductase</keyword>
<dbReference type="PANTHER" id="PTHR37563:SF2">
    <property type="entry name" value="PHYTANOYL-COA DIOXYGENASE FAMILY PROTEIN (AFU_ORTHOLOGUE AFUA_2G03330)"/>
    <property type="match status" value="1"/>
</dbReference>
<dbReference type="PANTHER" id="PTHR37563">
    <property type="entry name" value="PHYTANOYL-COA DIOXYGENASE FAMILY PROTEIN (AFU_ORTHOLOGUE AFUA_2G03330)"/>
    <property type="match status" value="1"/>
</dbReference>
<dbReference type="Gene3D" id="2.60.120.620">
    <property type="entry name" value="q2cbj1_9rhob like domain"/>
    <property type="match status" value="1"/>
</dbReference>
<dbReference type="AlphaFoldDB" id="A0A398CJ58"/>
<accession>A0A398CJ58</accession>
<dbReference type="OrthoDB" id="9796766at2"/>
<name>A0A398CJ58_9BACL</name>
<sequence length="252" mass="28677">MQTTASRYANELEQIHKDGYVLFRNVLNQDQISEVKAGIQQAFDGKGQEVMLQGPMFEKGGIFETLVDFPGVVDFIEEVIGPDVQLSSMNGMRTLKDTGVSKWHVDEALFFPLPEGLEIDERIPMPVYLVNALYYLDDITEDLGPTQVVPGSHRAGKRLNFSEDIDLYKGREPVSVLAKAGDCLVFNSQVWHRGAPNRSDSPRFVQQIIYRQKFIVPHMSHDNNAAYRAPMELIQRSDARRRRLLGYNDQIF</sequence>
<keyword evidence="1" id="KW-0223">Dioxygenase</keyword>
<reference evidence="1 2" key="1">
    <citation type="submission" date="2018-09" db="EMBL/GenBank/DDBJ databases">
        <title>Cohnella cavernae sp. nov., isolated from a karst cave.</title>
        <authorList>
            <person name="Zhu H."/>
        </authorList>
    </citation>
    <scope>NUCLEOTIDE SEQUENCE [LARGE SCALE GENOMIC DNA]</scope>
    <source>
        <strain evidence="1 2">K2E09-144</strain>
    </source>
</reference>
<keyword evidence="2" id="KW-1185">Reference proteome</keyword>
<dbReference type="GO" id="GO:0016706">
    <property type="term" value="F:2-oxoglutarate-dependent dioxygenase activity"/>
    <property type="evidence" value="ECO:0007669"/>
    <property type="project" value="UniProtKB-ARBA"/>
</dbReference>
<evidence type="ECO:0000313" key="2">
    <source>
        <dbReference type="Proteomes" id="UP000266340"/>
    </source>
</evidence>
<dbReference type="EMBL" id="QXJM01000039">
    <property type="protein sequence ID" value="RIE02375.1"/>
    <property type="molecule type" value="Genomic_DNA"/>
</dbReference>
<dbReference type="InterPro" id="IPR008775">
    <property type="entry name" value="Phytyl_CoA_dOase-like"/>
</dbReference>
<proteinExistence type="predicted"/>
<dbReference type="InterPro" id="IPR051961">
    <property type="entry name" value="Fungal_Metabolite_Diox"/>
</dbReference>
<dbReference type="RefSeq" id="WP_119150414.1">
    <property type="nucleotide sequence ID" value="NZ_JBHSOV010000028.1"/>
</dbReference>
<evidence type="ECO:0000313" key="1">
    <source>
        <dbReference type="EMBL" id="RIE02375.1"/>
    </source>
</evidence>
<dbReference type="SUPFAM" id="SSF51197">
    <property type="entry name" value="Clavaminate synthase-like"/>
    <property type="match status" value="1"/>
</dbReference>
<gene>
    <name evidence="1" type="ORF">D3H35_16810</name>
</gene>
<dbReference type="Proteomes" id="UP000266340">
    <property type="component" value="Unassembled WGS sequence"/>
</dbReference>
<dbReference type="Pfam" id="PF05721">
    <property type="entry name" value="PhyH"/>
    <property type="match status" value="1"/>
</dbReference>